<evidence type="ECO:0000313" key="1">
    <source>
        <dbReference type="EMBL" id="KAF5197971.1"/>
    </source>
</evidence>
<protein>
    <submittedName>
        <fullName evidence="1">Uncharacterized protein</fullName>
    </submittedName>
</protein>
<dbReference type="Proteomes" id="UP000554482">
    <property type="component" value="Unassembled WGS sequence"/>
</dbReference>
<gene>
    <name evidence="1" type="ORF">FRX31_012442</name>
</gene>
<dbReference type="EMBL" id="JABWDY010013937">
    <property type="protein sequence ID" value="KAF5197971.1"/>
    <property type="molecule type" value="Genomic_DNA"/>
</dbReference>
<evidence type="ECO:0000313" key="2">
    <source>
        <dbReference type="Proteomes" id="UP000554482"/>
    </source>
</evidence>
<sequence length="68" mass="7657">MKRPQNQPESGNIVSLAVNQHGRNQVRLIRIKYTAHPLAAILEAIRLSHLLTVNVKTFKKGDIMQKNG</sequence>
<dbReference type="AlphaFoldDB" id="A0A7J6WKR6"/>
<reference evidence="1 2" key="1">
    <citation type="submission" date="2020-06" db="EMBL/GenBank/DDBJ databases">
        <title>Transcriptomic and genomic resources for Thalictrum thalictroides and T. hernandezii: Facilitating candidate gene discovery in an emerging model plant lineage.</title>
        <authorList>
            <person name="Arias T."/>
            <person name="Riano-Pachon D.M."/>
            <person name="Di Stilio V.S."/>
        </authorList>
    </citation>
    <scope>NUCLEOTIDE SEQUENCE [LARGE SCALE GENOMIC DNA]</scope>
    <source>
        <strain evidence="2">cv. WT478/WT964</strain>
        <tissue evidence="1">Leaves</tissue>
    </source>
</reference>
<accession>A0A7J6WKR6</accession>
<organism evidence="1 2">
    <name type="scientific">Thalictrum thalictroides</name>
    <name type="common">Rue-anemone</name>
    <name type="synonym">Anemone thalictroides</name>
    <dbReference type="NCBI Taxonomy" id="46969"/>
    <lineage>
        <taxon>Eukaryota</taxon>
        <taxon>Viridiplantae</taxon>
        <taxon>Streptophyta</taxon>
        <taxon>Embryophyta</taxon>
        <taxon>Tracheophyta</taxon>
        <taxon>Spermatophyta</taxon>
        <taxon>Magnoliopsida</taxon>
        <taxon>Ranunculales</taxon>
        <taxon>Ranunculaceae</taxon>
        <taxon>Thalictroideae</taxon>
        <taxon>Thalictrum</taxon>
    </lineage>
</organism>
<proteinExistence type="predicted"/>
<keyword evidence="2" id="KW-1185">Reference proteome</keyword>
<comment type="caution">
    <text evidence="1">The sequence shown here is derived from an EMBL/GenBank/DDBJ whole genome shotgun (WGS) entry which is preliminary data.</text>
</comment>
<name>A0A7J6WKR6_THATH</name>